<dbReference type="Gene3D" id="3.10.450.50">
    <property type="match status" value="1"/>
</dbReference>
<protein>
    <submittedName>
        <fullName evidence="2">Nuclear transport factor 2 family protein</fullName>
    </submittedName>
</protein>
<dbReference type="Proteomes" id="UP001165283">
    <property type="component" value="Unassembled WGS sequence"/>
</dbReference>
<organism evidence="2 3">
    <name type="scientific">Pseudonocardia humida</name>
    <dbReference type="NCBI Taxonomy" id="2800819"/>
    <lineage>
        <taxon>Bacteria</taxon>
        <taxon>Bacillati</taxon>
        <taxon>Actinomycetota</taxon>
        <taxon>Actinomycetes</taxon>
        <taxon>Pseudonocardiales</taxon>
        <taxon>Pseudonocardiaceae</taxon>
        <taxon>Pseudonocardia</taxon>
    </lineage>
</organism>
<comment type="caution">
    <text evidence="2">The sequence shown here is derived from an EMBL/GenBank/DDBJ whole genome shotgun (WGS) entry which is preliminary data.</text>
</comment>
<name>A0ABT0ZVU9_9PSEU</name>
<dbReference type="RefSeq" id="WP_252436563.1">
    <property type="nucleotide sequence ID" value="NZ_JAGSOV010000015.1"/>
</dbReference>
<reference evidence="2" key="1">
    <citation type="submission" date="2021-04" db="EMBL/GenBank/DDBJ databases">
        <title>Pseudonocardia sp. nov., isolated from sandy soil of mangrove forest.</title>
        <authorList>
            <person name="Zan Z."/>
            <person name="Huang R."/>
            <person name="Liu W."/>
        </authorList>
    </citation>
    <scope>NUCLEOTIDE SEQUENCE</scope>
    <source>
        <strain evidence="2">S2-4</strain>
    </source>
</reference>
<dbReference type="SUPFAM" id="SSF54427">
    <property type="entry name" value="NTF2-like"/>
    <property type="match status" value="1"/>
</dbReference>
<dbReference type="EMBL" id="JAGSOV010000015">
    <property type="protein sequence ID" value="MCO1654865.1"/>
    <property type="molecule type" value="Genomic_DNA"/>
</dbReference>
<sequence length="127" mass="14058">MPTAPVPADDFAGYLRGYTAEMTSGDEDPAAVVDRYHAPDIQWVSDGNALDRDRLVAHVRPARHNARSVRVEVHDVVVSGDRVAARYTLRATLRKGRELTMDAHLFGTLAPDGRLRRVDQITRTLPG</sequence>
<dbReference type="Pfam" id="PF12680">
    <property type="entry name" value="SnoaL_2"/>
    <property type="match status" value="1"/>
</dbReference>
<proteinExistence type="predicted"/>
<keyword evidence="3" id="KW-1185">Reference proteome</keyword>
<dbReference type="InterPro" id="IPR032710">
    <property type="entry name" value="NTF2-like_dom_sf"/>
</dbReference>
<accession>A0ABT0ZVU9</accession>
<evidence type="ECO:0000313" key="2">
    <source>
        <dbReference type="EMBL" id="MCO1654865.1"/>
    </source>
</evidence>
<feature type="domain" description="SnoaL-like" evidence="1">
    <location>
        <begin position="28"/>
        <end position="117"/>
    </location>
</feature>
<evidence type="ECO:0000313" key="3">
    <source>
        <dbReference type="Proteomes" id="UP001165283"/>
    </source>
</evidence>
<dbReference type="InterPro" id="IPR037401">
    <property type="entry name" value="SnoaL-like"/>
</dbReference>
<gene>
    <name evidence="2" type="ORF">KDL28_07315</name>
</gene>
<evidence type="ECO:0000259" key="1">
    <source>
        <dbReference type="Pfam" id="PF12680"/>
    </source>
</evidence>